<feature type="signal peptide" evidence="2">
    <location>
        <begin position="1"/>
        <end position="18"/>
    </location>
</feature>
<evidence type="ECO:0000256" key="2">
    <source>
        <dbReference type="SAM" id="SignalP"/>
    </source>
</evidence>
<reference evidence="4" key="1">
    <citation type="submission" date="2021-02" db="EMBL/GenBank/DDBJ databases">
        <title>Fulvivirga sp. S481 isolated from sea water.</title>
        <authorList>
            <person name="Bae S.S."/>
            <person name="Baek K."/>
        </authorList>
    </citation>
    <scope>NUCLEOTIDE SEQUENCE</scope>
    <source>
        <strain evidence="4">S481</strain>
    </source>
</reference>
<keyword evidence="1 2" id="KW-0732">Signal</keyword>
<accession>A0A975A1L0</accession>
<protein>
    <submittedName>
        <fullName evidence="4">T9SS type A sorting domain-containing protein</fullName>
    </submittedName>
</protein>
<name>A0A975A1L0_9BACT</name>
<keyword evidence="5" id="KW-1185">Reference proteome</keyword>
<gene>
    <name evidence="4" type="ORF">JR347_02250</name>
</gene>
<dbReference type="InterPro" id="IPR013517">
    <property type="entry name" value="FG-GAP"/>
</dbReference>
<evidence type="ECO:0000256" key="1">
    <source>
        <dbReference type="ARBA" id="ARBA00022729"/>
    </source>
</evidence>
<dbReference type="KEGG" id="fuv:JR347_02250"/>
<evidence type="ECO:0000313" key="4">
    <source>
        <dbReference type="EMBL" id="QSE97931.1"/>
    </source>
</evidence>
<dbReference type="InterPro" id="IPR026444">
    <property type="entry name" value="Secre_tail"/>
</dbReference>
<dbReference type="Proteomes" id="UP000662783">
    <property type="component" value="Chromosome"/>
</dbReference>
<dbReference type="Pfam" id="PF18962">
    <property type="entry name" value="Por_Secre_tail"/>
    <property type="match status" value="1"/>
</dbReference>
<dbReference type="SUPFAM" id="SSF69318">
    <property type="entry name" value="Integrin alpha N-terminal domain"/>
    <property type="match status" value="2"/>
</dbReference>
<feature type="domain" description="Secretion system C-terminal sorting" evidence="3">
    <location>
        <begin position="658"/>
        <end position="723"/>
    </location>
</feature>
<dbReference type="Pfam" id="PF13517">
    <property type="entry name" value="FG-GAP_3"/>
    <property type="match status" value="2"/>
</dbReference>
<dbReference type="RefSeq" id="WP_205722439.1">
    <property type="nucleotide sequence ID" value="NZ_CP070608.1"/>
</dbReference>
<proteinExistence type="predicted"/>
<dbReference type="Gene3D" id="2.130.10.130">
    <property type="entry name" value="Integrin alpha, N-terminal"/>
    <property type="match status" value="2"/>
</dbReference>
<sequence>MKYTLSVLLALSIAISKAQVYRIDNSIDVKVNGESLINPWAGGLNSGQYSTMDVNLDGQDDLVVFDRTCSKINVFLFLDGEYLYDAESATLFPDDITNWMLLRDINCDGKKDVFTNDPLGIKVYINESDENGIKWRLFNSRAPLPSPLLTKGFSDTPINIQLNASDIPSIDDIDSDGDLDILIYKFSGVSTIEYHKNLSMERDSNCDSLQFERITQQFGDFQECGCNQFAFNGEDCPPVGGGRTEHQSGKSILTLDLNGDGLKELVVSEESCGLLSMMTNEGNLTTADFNSSDPFFPNTENPVSIFIFPAAFYEDVNNDGLNDLIVAPNVPGNVNFGVNFKSSSWLYLNTGTNDVPNFQLEKKNFLQDQMLDVGENAAPAFYDYDNDGDLDMFVGMMLNEVQAFRSTIAVYKNTGTKSAPVYELENPDFLNLSLAGIINIKPQFVDVDSDGLVDLAFTATTLQGGGTGLFYFKREPGNFQFDESGQLVFSPIAIEENIRMADIDQDGFNDLLIGRSTGRLEYYRNDGLEGTFSFTLEDQNFYGLDFSPLRQSASLDIADADGDGTKDLITSDARGTLTIYHDFLNNLESPLEGETEILTFDGTSTTTFNYGSKLKPQVVNIFNESQPAIVLGTAQGGLVVLRSTEAISNPSSDSQLTVYPNPVNIGTTLTIQSGVTTQFSIVDILGKVILTGVSVSPEEDYQLSIDNLKEGMYLLVAEDAGETIRFVVTR</sequence>
<dbReference type="PANTHER" id="PTHR46580:SF4">
    <property type="entry name" value="ATP_GTP-BINDING PROTEIN"/>
    <property type="match status" value="1"/>
</dbReference>
<dbReference type="InterPro" id="IPR028994">
    <property type="entry name" value="Integrin_alpha_N"/>
</dbReference>
<evidence type="ECO:0000313" key="5">
    <source>
        <dbReference type="Proteomes" id="UP000662783"/>
    </source>
</evidence>
<dbReference type="EMBL" id="CP070608">
    <property type="protein sequence ID" value="QSE97931.1"/>
    <property type="molecule type" value="Genomic_DNA"/>
</dbReference>
<dbReference type="PANTHER" id="PTHR46580">
    <property type="entry name" value="SENSOR KINASE-RELATED"/>
    <property type="match status" value="1"/>
</dbReference>
<dbReference type="NCBIfam" id="TIGR04183">
    <property type="entry name" value="Por_Secre_tail"/>
    <property type="match status" value="1"/>
</dbReference>
<dbReference type="AlphaFoldDB" id="A0A975A1L0"/>
<organism evidence="4 5">
    <name type="scientific">Fulvivirga lutea</name>
    <dbReference type="NCBI Taxonomy" id="2810512"/>
    <lineage>
        <taxon>Bacteria</taxon>
        <taxon>Pseudomonadati</taxon>
        <taxon>Bacteroidota</taxon>
        <taxon>Cytophagia</taxon>
        <taxon>Cytophagales</taxon>
        <taxon>Fulvivirgaceae</taxon>
        <taxon>Fulvivirga</taxon>
    </lineage>
</organism>
<evidence type="ECO:0000259" key="3">
    <source>
        <dbReference type="Pfam" id="PF18962"/>
    </source>
</evidence>
<feature type="chain" id="PRO_5038023219" evidence="2">
    <location>
        <begin position="19"/>
        <end position="730"/>
    </location>
</feature>